<feature type="domain" description="Lipoyl-binding" evidence="5">
    <location>
        <begin position="29"/>
        <end position="104"/>
    </location>
</feature>
<accession>A0AAV2YD10</accession>
<keyword evidence="7" id="KW-1185">Reference proteome</keyword>
<evidence type="ECO:0000259" key="5">
    <source>
        <dbReference type="PROSITE" id="PS50968"/>
    </source>
</evidence>
<reference evidence="6" key="2">
    <citation type="journal article" date="2023" name="Microbiol Resour">
        <title>Decontamination and Annotation of the Draft Genome Sequence of the Oomycete Lagenidium giganteum ARSEF 373.</title>
        <authorList>
            <person name="Morgan W.R."/>
            <person name="Tartar A."/>
        </authorList>
    </citation>
    <scope>NUCLEOTIDE SEQUENCE</scope>
    <source>
        <strain evidence="6">ARSEF 373</strain>
    </source>
</reference>
<evidence type="ECO:0000256" key="3">
    <source>
        <dbReference type="ARBA" id="ARBA00022946"/>
    </source>
</evidence>
<keyword evidence="2" id="KW-0450">Lipoyl</keyword>
<keyword evidence="3" id="KW-0809">Transit peptide</keyword>
<dbReference type="InterPro" id="IPR050537">
    <property type="entry name" value="2-oxoacid_dehydrogenase"/>
</dbReference>
<dbReference type="InterPro" id="IPR000089">
    <property type="entry name" value="Biotin_lipoyl"/>
</dbReference>
<feature type="region of interest" description="Disordered" evidence="4">
    <location>
        <begin position="124"/>
        <end position="146"/>
    </location>
</feature>
<dbReference type="PANTHER" id="PTHR43416">
    <property type="entry name" value="DIHYDROLIPOYLLYSINE-RESIDUE SUCCINYLTRANSFERASE COMPONENT OF 2-OXOGLUTARATE DEHYDROGENASE COMPLEX, MITOCHONDRIAL-RELATED"/>
    <property type="match status" value="1"/>
</dbReference>
<evidence type="ECO:0000313" key="7">
    <source>
        <dbReference type="Proteomes" id="UP001146120"/>
    </source>
</evidence>
<dbReference type="PROSITE" id="PS50968">
    <property type="entry name" value="BIOTINYL_LIPOYL"/>
    <property type="match status" value="1"/>
</dbReference>
<organism evidence="6 7">
    <name type="scientific">Lagenidium giganteum</name>
    <dbReference type="NCBI Taxonomy" id="4803"/>
    <lineage>
        <taxon>Eukaryota</taxon>
        <taxon>Sar</taxon>
        <taxon>Stramenopiles</taxon>
        <taxon>Oomycota</taxon>
        <taxon>Peronosporomycetes</taxon>
        <taxon>Pythiales</taxon>
        <taxon>Pythiaceae</taxon>
    </lineage>
</organism>
<gene>
    <name evidence="6" type="ORF">N0F65_012468</name>
</gene>
<protein>
    <recommendedName>
        <fullName evidence="5">Lipoyl-binding domain-containing protein</fullName>
    </recommendedName>
</protein>
<dbReference type="GO" id="GO:0004149">
    <property type="term" value="F:dihydrolipoyllysine-residue succinyltransferase activity"/>
    <property type="evidence" value="ECO:0007669"/>
    <property type="project" value="TreeGrafter"/>
</dbReference>
<proteinExistence type="inferred from homology"/>
<dbReference type="PANTHER" id="PTHR43416:SF5">
    <property type="entry name" value="DIHYDROLIPOYLLYSINE-RESIDUE SUCCINYLTRANSFERASE COMPONENT OF 2-OXOGLUTARATE DEHYDROGENASE COMPLEX, MITOCHONDRIAL"/>
    <property type="match status" value="1"/>
</dbReference>
<dbReference type="SUPFAM" id="SSF51230">
    <property type="entry name" value="Single hybrid motif"/>
    <property type="match status" value="1"/>
</dbReference>
<dbReference type="AlphaFoldDB" id="A0AAV2YD10"/>
<dbReference type="InterPro" id="IPR011053">
    <property type="entry name" value="Single_hybrid_motif"/>
</dbReference>
<evidence type="ECO:0000256" key="2">
    <source>
        <dbReference type="ARBA" id="ARBA00022823"/>
    </source>
</evidence>
<dbReference type="Proteomes" id="UP001146120">
    <property type="component" value="Unassembled WGS sequence"/>
</dbReference>
<feature type="compositionally biased region" description="Low complexity" evidence="4">
    <location>
        <begin position="124"/>
        <end position="142"/>
    </location>
</feature>
<dbReference type="InterPro" id="IPR003016">
    <property type="entry name" value="2-oxoA_DH_lipoyl-BS"/>
</dbReference>
<evidence type="ECO:0000256" key="4">
    <source>
        <dbReference type="SAM" id="MobiDB-lite"/>
    </source>
</evidence>
<dbReference type="GO" id="GO:0006099">
    <property type="term" value="P:tricarboxylic acid cycle"/>
    <property type="evidence" value="ECO:0007669"/>
    <property type="project" value="TreeGrafter"/>
</dbReference>
<comment type="caution">
    <text evidence="6">The sequence shown here is derived from an EMBL/GenBank/DDBJ whole genome shotgun (WGS) entry which is preliminary data.</text>
</comment>
<dbReference type="Gene3D" id="2.40.50.100">
    <property type="match status" value="1"/>
</dbReference>
<reference evidence="6" key="1">
    <citation type="submission" date="2022-11" db="EMBL/GenBank/DDBJ databases">
        <authorList>
            <person name="Morgan W.R."/>
            <person name="Tartar A."/>
        </authorList>
    </citation>
    <scope>NUCLEOTIDE SEQUENCE</scope>
    <source>
        <strain evidence="6">ARSEF 373</strain>
    </source>
</reference>
<evidence type="ECO:0000256" key="1">
    <source>
        <dbReference type="ARBA" id="ARBA00007317"/>
    </source>
</evidence>
<name>A0AAV2YD10_9STRA</name>
<evidence type="ECO:0000313" key="6">
    <source>
        <dbReference type="EMBL" id="DAZ92852.1"/>
    </source>
</evidence>
<comment type="similarity">
    <text evidence="1">Belongs to the 2-oxoacid dehydrogenase family.</text>
</comment>
<dbReference type="Pfam" id="PF00364">
    <property type="entry name" value="Biotin_lipoyl"/>
    <property type="match status" value="1"/>
</dbReference>
<dbReference type="CDD" id="cd06849">
    <property type="entry name" value="lipoyl_domain"/>
    <property type="match status" value="1"/>
</dbReference>
<dbReference type="EMBL" id="DAKRPA010000374">
    <property type="protein sequence ID" value="DAZ92852.1"/>
    <property type="molecule type" value="Genomic_DNA"/>
</dbReference>
<dbReference type="PROSITE" id="PS00189">
    <property type="entry name" value="LIPOYL"/>
    <property type="match status" value="1"/>
</dbReference>
<dbReference type="GO" id="GO:0005739">
    <property type="term" value="C:mitochondrion"/>
    <property type="evidence" value="ECO:0007669"/>
    <property type="project" value="TreeGrafter"/>
</dbReference>
<sequence length="210" mass="21484">MMLAHTRTLARAAAHVRSLHSSQARCFAINTVNVPTMGDSISEGTLVQIVKGPGEAVHADEVVAVLETDKVSVDVMSPVAGTVVEHFAKLEENVEVGKPLFSVDDSRAPDAAAKPAAVATSAAPAASSPAPAAVQPAAPSSSGHRTPLIRFLGKRSLLPAKPSMPPPAAAAAPVRQAAPSSADVLSFQHIKRIPLSSAEVDAINSGIAFL</sequence>